<comment type="caution">
    <text evidence="1">The sequence shown here is derived from an EMBL/GenBank/DDBJ whole genome shotgun (WGS) entry which is preliminary data.</text>
</comment>
<name>A0A1Y3AMM6_EURMA</name>
<keyword evidence="2" id="KW-1185">Reference proteome</keyword>
<evidence type="ECO:0000313" key="1">
    <source>
        <dbReference type="EMBL" id="OTF69702.1"/>
    </source>
</evidence>
<dbReference type="AlphaFoldDB" id="A0A1Y3AMM6"/>
<evidence type="ECO:0000313" key="2">
    <source>
        <dbReference type="Proteomes" id="UP000194236"/>
    </source>
</evidence>
<dbReference type="EMBL" id="MUJZ01069194">
    <property type="protein sequence ID" value="OTF69702.1"/>
    <property type="molecule type" value="Genomic_DNA"/>
</dbReference>
<dbReference type="Proteomes" id="UP000194236">
    <property type="component" value="Unassembled WGS sequence"/>
</dbReference>
<reference evidence="1 2" key="1">
    <citation type="submission" date="2017-03" db="EMBL/GenBank/DDBJ databases">
        <title>Genome Survey of Euroglyphus maynei.</title>
        <authorList>
            <person name="Arlian L.G."/>
            <person name="Morgan M.S."/>
            <person name="Rider S.D."/>
        </authorList>
    </citation>
    <scope>NUCLEOTIDE SEQUENCE [LARGE SCALE GENOMIC DNA]</scope>
    <source>
        <strain evidence="1">Arlian Lab</strain>
        <tissue evidence="1">Whole body</tissue>
    </source>
</reference>
<accession>A0A1Y3AMM6</accession>
<organism evidence="1 2">
    <name type="scientific">Euroglyphus maynei</name>
    <name type="common">Mayne's house dust mite</name>
    <dbReference type="NCBI Taxonomy" id="6958"/>
    <lineage>
        <taxon>Eukaryota</taxon>
        <taxon>Metazoa</taxon>
        <taxon>Ecdysozoa</taxon>
        <taxon>Arthropoda</taxon>
        <taxon>Chelicerata</taxon>
        <taxon>Arachnida</taxon>
        <taxon>Acari</taxon>
        <taxon>Acariformes</taxon>
        <taxon>Sarcoptiformes</taxon>
        <taxon>Astigmata</taxon>
        <taxon>Psoroptidia</taxon>
        <taxon>Analgoidea</taxon>
        <taxon>Pyroglyphidae</taxon>
        <taxon>Pyroglyphinae</taxon>
        <taxon>Euroglyphus</taxon>
    </lineage>
</organism>
<gene>
    <name evidence="1" type="ORF">BLA29_014290</name>
</gene>
<sequence length="103" mass="12112">MEYRYENNNKKLMTEKGKSIVRLVADDYIKYAGPQQHDEMIGFARMCLDFIHTIDPNDNDTINELNFIQALQILNEHFPNKIWLPIRIKNIGQTDLLEMILSS</sequence>
<feature type="non-terminal residue" evidence="1">
    <location>
        <position position="103"/>
    </location>
</feature>
<protein>
    <submittedName>
        <fullName evidence="1">Uncharacterized protein</fullName>
    </submittedName>
</protein>
<proteinExistence type="predicted"/>